<accession>A0A0L8GME6</accession>
<evidence type="ECO:0000256" key="1">
    <source>
        <dbReference type="SAM" id="MobiDB-lite"/>
    </source>
</evidence>
<protein>
    <submittedName>
        <fullName evidence="2">Uncharacterized protein</fullName>
    </submittedName>
</protein>
<dbReference type="AlphaFoldDB" id="A0A0L8GME6"/>
<evidence type="ECO:0000313" key="2">
    <source>
        <dbReference type="EMBL" id="KOF78196.1"/>
    </source>
</evidence>
<name>A0A0L8GME6_OCTBM</name>
<reference evidence="2" key="1">
    <citation type="submission" date="2015-07" db="EMBL/GenBank/DDBJ databases">
        <title>MeaNS - Measles Nucleotide Surveillance Program.</title>
        <authorList>
            <person name="Tran T."/>
            <person name="Druce J."/>
        </authorList>
    </citation>
    <scope>NUCLEOTIDE SEQUENCE</scope>
    <source>
        <strain evidence="2">UCB-OBI-ISO-001</strain>
        <tissue evidence="2">Gonad</tissue>
    </source>
</reference>
<organism evidence="2">
    <name type="scientific">Octopus bimaculoides</name>
    <name type="common">California two-spotted octopus</name>
    <dbReference type="NCBI Taxonomy" id="37653"/>
    <lineage>
        <taxon>Eukaryota</taxon>
        <taxon>Metazoa</taxon>
        <taxon>Spiralia</taxon>
        <taxon>Lophotrochozoa</taxon>
        <taxon>Mollusca</taxon>
        <taxon>Cephalopoda</taxon>
        <taxon>Coleoidea</taxon>
        <taxon>Octopodiformes</taxon>
        <taxon>Octopoda</taxon>
        <taxon>Incirrata</taxon>
        <taxon>Octopodidae</taxon>
        <taxon>Octopus</taxon>
    </lineage>
</organism>
<dbReference type="EMBL" id="KQ421181">
    <property type="protein sequence ID" value="KOF78196.1"/>
    <property type="molecule type" value="Genomic_DNA"/>
</dbReference>
<feature type="region of interest" description="Disordered" evidence="1">
    <location>
        <begin position="1"/>
        <end position="48"/>
    </location>
</feature>
<proteinExistence type="predicted"/>
<gene>
    <name evidence="2" type="ORF">OCBIM_22031158mg</name>
</gene>
<sequence>MRERVREVEREKEKERGIEREGERERGRERAGERQGEMERGREGERGERIAGQIDRLIDERRITRYNPVRFLVAPETSELNQNI</sequence>